<dbReference type="AlphaFoldDB" id="A0A5B7F0T1"/>
<reference evidence="1 2" key="1">
    <citation type="submission" date="2019-05" db="EMBL/GenBank/DDBJ databases">
        <title>Another draft genome of Portunus trituberculatus and its Hox gene families provides insights of decapod evolution.</title>
        <authorList>
            <person name="Jeong J.-H."/>
            <person name="Song I."/>
            <person name="Kim S."/>
            <person name="Choi T."/>
            <person name="Kim D."/>
            <person name="Ryu S."/>
            <person name="Kim W."/>
        </authorList>
    </citation>
    <scope>NUCLEOTIDE SEQUENCE [LARGE SCALE GENOMIC DNA]</scope>
    <source>
        <tissue evidence="1">Muscle</tissue>
    </source>
</reference>
<evidence type="ECO:0000313" key="1">
    <source>
        <dbReference type="EMBL" id="MPC40142.1"/>
    </source>
</evidence>
<organism evidence="1 2">
    <name type="scientific">Portunus trituberculatus</name>
    <name type="common">Swimming crab</name>
    <name type="synonym">Neptunus trituberculatus</name>
    <dbReference type="NCBI Taxonomy" id="210409"/>
    <lineage>
        <taxon>Eukaryota</taxon>
        <taxon>Metazoa</taxon>
        <taxon>Ecdysozoa</taxon>
        <taxon>Arthropoda</taxon>
        <taxon>Crustacea</taxon>
        <taxon>Multicrustacea</taxon>
        <taxon>Malacostraca</taxon>
        <taxon>Eumalacostraca</taxon>
        <taxon>Eucarida</taxon>
        <taxon>Decapoda</taxon>
        <taxon>Pleocyemata</taxon>
        <taxon>Brachyura</taxon>
        <taxon>Eubrachyura</taxon>
        <taxon>Portunoidea</taxon>
        <taxon>Portunidae</taxon>
        <taxon>Portuninae</taxon>
        <taxon>Portunus</taxon>
    </lineage>
</organism>
<proteinExistence type="predicted"/>
<gene>
    <name evidence="1" type="ORF">E2C01_033697</name>
</gene>
<keyword evidence="2" id="KW-1185">Reference proteome</keyword>
<dbReference type="EMBL" id="VSRR010004595">
    <property type="protein sequence ID" value="MPC40142.1"/>
    <property type="molecule type" value="Genomic_DNA"/>
</dbReference>
<accession>A0A5B7F0T1</accession>
<name>A0A5B7F0T1_PORTR</name>
<dbReference type="Proteomes" id="UP000324222">
    <property type="component" value="Unassembled WGS sequence"/>
</dbReference>
<comment type="caution">
    <text evidence="1">The sequence shown here is derived from an EMBL/GenBank/DDBJ whole genome shotgun (WGS) entry which is preliminary data.</text>
</comment>
<sequence>MKYSNFNKEETSHLLLMLHCLHVNPLRPLPLPPTSSTHTYHTTVHPVVTTRHLCMGFPPPPWLPPRVSDSTDERTNHFSDTIHLYEHPLSLCNSL</sequence>
<evidence type="ECO:0000313" key="2">
    <source>
        <dbReference type="Proteomes" id="UP000324222"/>
    </source>
</evidence>
<protein>
    <submittedName>
        <fullName evidence="1">Uncharacterized protein</fullName>
    </submittedName>
</protein>